<comment type="caution">
    <text evidence="2">The sequence shown here is derived from an EMBL/GenBank/DDBJ whole genome shotgun (WGS) entry which is preliminary data.</text>
</comment>
<dbReference type="Proteomes" id="UP001589647">
    <property type="component" value="Unassembled WGS sequence"/>
</dbReference>
<evidence type="ECO:0000313" key="3">
    <source>
        <dbReference type="Proteomes" id="UP001589647"/>
    </source>
</evidence>
<protein>
    <submittedName>
        <fullName evidence="2">DUF4186 family protein</fullName>
    </submittedName>
</protein>
<dbReference type="EMBL" id="JBHMEI010000018">
    <property type="protein sequence ID" value="MFB9204581.1"/>
    <property type="molecule type" value="Genomic_DNA"/>
</dbReference>
<gene>
    <name evidence="2" type="ORF">ACFFV7_25540</name>
</gene>
<feature type="compositionally biased region" description="Basic and acidic residues" evidence="1">
    <location>
        <begin position="41"/>
        <end position="50"/>
    </location>
</feature>
<feature type="region of interest" description="Disordered" evidence="1">
    <location>
        <begin position="37"/>
        <end position="56"/>
    </location>
</feature>
<dbReference type="RefSeq" id="WP_229824861.1">
    <property type="nucleotide sequence ID" value="NZ_BMRC01000029.1"/>
</dbReference>
<proteinExistence type="predicted"/>
<keyword evidence="3" id="KW-1185">Reference proteome</keyword>
<sequence length="56" mass="6249">MDELDAGPHQLGQHHFRAKFLLRGRDRAVVDLRGITTVRGQAEERAEHRPAAAPPP</sequence>
<evidence type="ECO:0000313" key="2">
    <source>
        <dbReference type="EMBL" id="MFB9204581.1"/>
    </source>
</evidence>
<accession>A0ABV5IJ75</accession>
<evidence type="ECO:0000256" key="1">
    <source>
        <dbReference type="SAM" id="MobiDB-lite"/>
    </source>
</evidence>
<organism evidence="2 3">
    <name type="scientific">Nonomuraea spiralis</name>
    <dbReference type="NCBI Taxonomy" id="46182"/>
    <lineage>
        <taxon>Bacteria</taxon>
        <taxon>Bacillati</taxon>
        <taxon>Actinomycetota</taxon>
        <taxon>Actinomycetes</taxon>
        <taxon>Streptosporangiales</taxon>
        <taxon>Streptosporangiaceae</taxon>
        <taxon>Nonomuraea</taxon>
    </lineage>
</organism>
<reference evidence="2 3" key="1">
    <citation type="submission" date="2024-09" db="EMBL/GenBank/DDBJ databases">
        <authorList>
            <person name="Sun Q."/>
            <person name="Mori K."/>
        </authorList>
    </citation>
    <scope>NUCLEOTIDE SEQUENCE [LARGE SCALE GENOMIC DNA]</scope>
    <source>
        <strain evidence="2 3">CCM 3426</strain>
    </source>
</reference>
<name>A0ABV5IJ75_9ACTN</name>